<protein>
    <submittedName>
        <fullName evidence="2">Uncharacterized protein</fullName>
    </submittedName>
</protein>
<reference evidence="3" key="1">
    <citation type="submission" date="2017-10" db="EMBL/GenBank/DDBJ databases">
        <title>Rapid genome shrinkage in a self-fertile nematode reveals novel sperm competition proteins.</title>
        <authorList>
            <person name="Yin D."/>
            <person name="Schwarz E.M."/>
            <person name="Thomas C.G."/>
            <person name="Felde R.L."/>
            <person name="Korf I.F."/>
            <person name="Cutter A.D."/>
            <person name="Schartner C.M."/>
            <person name="Ralston E.J."/>
            <person name="Meyer B.J."/>
            <person name="Haag E.S."/>
        </authorList>
    </citation>
    <scope>NUCLEOTIDE SEQUENCE [LARGE SCALE GENOMIC DNA]</scope>
    <source>
        <strain evidence="3">JU1422</strain>
    </source>
</reference>
<name>A0A2G5V2Q1_9PELO</name>
<keyword evidence="3" id="KW-1185">Reference proteome</keyword>
<dbReference type="AlphaFoldDB" id="A0A2G5V2Q1"/>
<dbReference type="Proteomes" id="UP000230233">
    <property type="component" value="Chromosome II"/>
</dbReference>
<gene>
    <name evidence="2" type="primary">Cnig_chr_II.g5876</name>
    <name evidence="2" type="ORF">B9Z55_005876</name>
</gene>
<proteinExistence type="predicted"/>
<evidence type="ECO:0000313" key="2">
    <source>
        <dbReference type="EMBL" id="PIC46068.1"/>
    </source>
</evidence>
<feature type="region of interest" description="Disordered" evidence="1">
    <location>
        <begin position="1"/>
        <end position="28"/>
    </location>
</feature>
<sequence length="110" mass="12691">MFGSSRKNPYPKSLLEQMDKQGAESKTELSLTFPPENAFDHGPYPLGVDPVWNLATNRFSPKRLSFNSSKRFFFKSFNKSVGFCILRWTTKQDLFKLSDITMISQVFLKV</sequence>
<evidence type="ECO:0000313" key="3">
    <source>
        <dbReference type="Proteomes" id="UP000230233"/>
    </source>
</evidence>
<organism evidence="2 3">
    <name type="scientific">Caenorhabditis nigoni</name>
    <dbReference type="NCBI Taxonomy" id="1611254"/>
    <lineage>
        <taxon>Eukaryota</taxon>
        <taxon>Metazoa</taxon>
        <taxon>Ecdysozoa</taxon>
        <taxon>Nematoda</taxon>
        <taxon>Chromadorea</taxon>
        <taxon>Rhabditida</taxon>
        <taxon>Rhabditina</taxon>
        <taxon>Rhabditomorpha</taxon>
        <taxon>Rhabditoidea</taxon>
        <taxon>Rhabditidae</taxon>
        <taxon>Peloderinae</taxon>
        <taxon>Caenorhabditis</taxon>
    </lineage>
</organism>
<accession>A0A2G5V2Q1</accession>
<feature type="compositionally biased region" description="Basic and acidic residues" evidence="1">
    <location>
        <begin position="17"/>
        <end position="27"/>
    </location>
</feature>
<comment type="caution">
    <text evidence="2">The sequence shown here is derived from an EMBL/GenBank/DDBJ whole genome shotgun (WGS) entry which is preliminary data.</text>
</comment>
<dbReference type="STRING" id="1611254.A0A2G5V2Q1"/>
<evidence type="ECO:0000256" key="1">
    <source>
        <dbReference type="SAM" id="MobiDB-lite"/>
    </source>
</evidence>
<dbReference type="EMBL" id="PDUG01000002">
    <property type="protein sequence ID" value="PIC46068.1"/>
    <property type="molecule type" value="Genomic_DNA"/>
</dbReference>